<evidence type="ECO:0000313" key="3">
    <source>
        <dbReference type="Proteomes" id="UP000641152"/>
    </source>
</evidence>
<feature type="transmembrane region" description="Helical" evidence="1">
    <location>
        <begin position="73"/>
        <end position="94"/>
    </location>
</feature>
<keyword evidence="1" id="KW-0812">Transmembrane</keyword>
<sequence>MYDDGSPKRRHFGIEGSVFVVLILLSLGGIFITDFSPDDGYGYWLLMVFVFGLVSVFVSWLQTKRKDLDFGDILKAQGMHWFHTIIAVGAAALLNKSGQLQGLSADLVILLILGLSTMLDGYHIGWQFSMLGLFLIGCTIIIGYVDPFIWACVALAVVVIVGALLRGLSLRDEEDYL</sequence>
<feature type="transmembrane region" description="Helical" evidence="1">
    <location>
        <begin position="124"/>
        <end position="142"/>
    </location>
</feature>
<evidence type="ECO:0000313" key="2">
    <source>
        <dbReference type="EMBL" id="MBD9360569.1"/>
    </source>
</evidence>
<protein>
    <submittedName>
        <fullName evidence="2">Uncharacterized protein</fullName>
    </submittedName>
</protein>
<dbReference type="EMBL" id="JACXST010000001">
    <property type="protein sequence ID" value="MBD9360569.1"/>
    <property type="molecule type" value="Genomic_DNA"/>
</dbReference>
<reference evidence="2 3" key="1">
    <citation type="submission" date="2020-09" db="EMBL/GenBank/DDBJ databases">
        <title>Methylomonas albis sp. nov. and Methylomonas fluvii sp. nov.: Two cold-adapted methanotrophs from the River Elbe and an amended description of Methylovulum psychrotolerans strain Eb1.</title>
        <authorList>
            <person name="Bussmann I.K."/>
            <person name="Klings K.-W."/>
            <person name="Warnstedt J."/>
            <person name="Hoppert M."/>
            <person name="Saborowski A."/>
            <person name="Horn F."/>
            <person name="Liebner S."/>
        </authorList>
    </citation>
    <scope>NUCLEOTIDE SEQUENCE [LARGE SCALE GENOMIC DNA]</scope>
    <source>
        <strain evidence="2 3">EbB</strain>
    </source>
</reference>
<evidence type="ECO:0000256" key="1">
    <source>
        <dbReference type="SAM" id="Phobius"/>
    </source>
</evidence>
<dbReference type="Proteomes" id="UP000641152">
    <property type="component" value="Unassembled WGS sequence"/>
</dbReference>
<keyword evidence="3" id="KW-1185">Reference proteome</keyword>
<feature type="transmembrane region" description="Helical" evidence="1">
    <location>
        <begin position="12"/>
        <end position="35"/>
    </location>
</feature>
<proteinExistence type="predicted"/>
<accession>A0ABR9DBT3</accession>
<name>A0ABR9DBT3_9GAMM</name>
<keyword evidence="1" id="KW-0472">Membrane</keyword>
<comment type="caution">
    <text evidence="2">The sequence shown here is derived from an EMBL/GenBank/DDBJ whole genome shotgun (WGS) entry which is preliminary data.</text>
</comment>
<feature type="transmembrane region" description="Helical" evidence="1">
    <location>
        <begin position="41"/>
        <end position="61"/>
    </location>
</feature>
<feature type="transmembrane region" description="Helical" evidence="1">
    <location>
        <begin position="148"/>
        <end position="168"/>
    </location>
</feature>
<keyword evidence="1" id="KW-1133">Transmembrane helix</keyword>
<gene>
    <name evidence="2" type="ORF">EBB_08475</name>
</gene>
<organism evidence="2 3">
    <name type="scientific">Methylomonas fluvii</name>
    <dbReference type="NCBI Taxonomy" id="1854564"/>
    <lineage>
        <taxon>Bacteria</taxon>
        <taxon>Pseudomonadati</taxon>
        <taxon>Pseudomonadota</taxon>
        <taxon>Gammaproteobacteria</taxon>
        <taxon>Methylococcales</taxon>
        <taxon>Methylococcaceae</taxon>
        <taxon>Methylomonas</taxon>
    </lineage>
</organism>
<dbReference type="RefSeq" id="WP_192393300.1">
    <property type="nucleotide sequence ID" value="NZ_CAJHIU010000001.1"/>
</dbReference>